<dbReference type="SUPFAM" id="SSF48452">
    <property type="entry name" value="TPR-like"/>
    <property type="match status" value="3"/>
</dbReference>
<evidence type="ECO:0000313" key="6">
    <source>
        <dbReference type="RefSeq" id="XP_028037875.1"/>
    </source>
</evidence>
<keyword evidence="2 3" id="KW-0802">TPR repeat</keyword>
<dbReference type="InterPro" id="IPR039226">
    <property type="entry name" value="Ski3/TTC37"/>
</dbReference>
<evidence type="ECO:0000256" key="3">
    <source>
        <dbReference type="PROSITE-ProRule" id="PRU00339"/>
    </source>
</evidence>
<feature type="repeat" description="TPR" evidence="3">
    <location>
        <begin position="970"/>
        <end position="1003"/>
    </location>
</feature>
<dbReference type="GO" id="GO:0006401">
    <property type="term" value="P:RNA catabolic process"/>
    <property type="evidence" value="ECO:0007669"/>
    <property type="project" value="InterPro"/>
</dbReference>
<dbReference type="InterPro" id="IPR019734">
    <property type="entry name" value="TPR_rpt"/>
</dbReference>
<dbReference type="PANTHER" id="PTHR15704:SF7">
    <property type="entry name" value="SUPERKILLER COMPLEX PROTEIN 3"/>
    <property type="match status" value="1"/>
</dbReference>
<dbReference type="Pfam" id="PF13432">
    <property type="entry name" value="TPR_16"/>
    <property type="match status" value="1"/>
</dbReference>
<keyword evidence="1" id="KW-0677">Repeat</keyword>
<dbReference type="Gene3D" id="1.25.40.10">
    <property type="entry name" value="Tetratricopeptide repeat domain"/>
    <property type="match status" value="5"/>
</dbReference>
<dbReference type="RefSeq" id="XP_028037874.1">
    <property type="nucleotide sequence ID" value="XM_028182073.1"/>
</dbReference>
<sequence>MADIKQLLKEARKHIDEKNYKDAQECCKNLLRKDKQNYFGLVLLGKSFQDSDQACLAYQKAIACKPSHPLAWLGLASYYEAHDDQIMNVKLLPVYVEILKLQIEEEKALEIISKIGKLGVRYKNGDVVETLINYLKEEPPTTLRKSAEEQLICLINENIPCGEPIIPALLEILPKLITTSSDQNELLQSKIILQKTNFSLAVEEIIEKSYFKENIVVREWLCNQLCKKYVENMCFFGLDIEKHIETIISGVVNSKYPDLLKSMIAFEKGFYLDAYKFSVPLINYHEPEFTEGIFIIKCTMKLQKWSVAQKLATNFLTKVKDSRFCLELNKNLFYSLVKQQKWQSALLVSKNIQKNSHSIQDSFNVDELASVVECLIEVGEPFDDLLNELQSTNYYESLKALSFLKQGKFDDVVNLLQNSNLENSINVFYLGKAYWELKKYNEALLNLLKSARLNSEHFETFIYLGHFYYHTKNDLLKAKKCYEKAYSLNNLDGNLLRSLSDVYLKLKLTDMDFEMLTTISKTTNESWIHFRLGLHYLNRKEWENAIIYFRNVVKINQNDTTAFECLADAYYCRGSYTSALKAYNRLLTLDPNKAIHCLTRSGYIFSLLTQHEEAICTFQKVLSMDPNCILAVKGIAETWIRISKKKIAAKVFGSARDCAQKAVDYLTDVLEKQTNKQFTCLWKLLGDTLIMVTKLPMKYAYIYMSELSNESVKVKKELLDIFPEAIKCYSYISKQKQQFASYDLATTYLAYYNVTKKVVNCHIAFNLTMTCIKEKPQHWRSWNLLGKIGLYVKKYEIAQHCFIKALLSTRKWSVAKIWCNLGTLYLKLKLYRLANYCFWRGQSTLPSYPHSWIGQGLIAEVIREEEAMDLFRHASRLGYHSESALAYADWVCRVFNNKKYQEDPEYKYEIQGLYAVTCAMDLMQWFCDFDSKNPCALTILGILQEQSLLLRSALKSYEKALQYCEGDKKNIALLNMGRILTRMGNYDDAINAYKSITEASLNSTTGLALALFKKGFFEEAYSAYETALQWLSETDEDKADLLVAMASSVYTQKGVNDTKTLLFRSIQASQKKPTAHSLFAVCSLGLLHADKSLSKLAICEMQKYDKDDEFVFDIGFLKSYLHVYDENMNQATKFLSDSLHDFPSNALLWFCMAQYCLMETNLKAKVSSRCAQRALSLAQNNESNINLAKLIATASVAEFIAGDRVRAFILAKQGLHLFPCQPEIWAAVLRSLVSHKIWLVKKPCIMRITDFMRKNLNISRRLAKWITLVEKKLSR</sequence>
<dbReference type="GO" id="GO:0055087">
    <property type="term" value="C:Ski complex"/>
    <property type="evidence" value="ECO:0007669"/>
    <property type="project" value="InterPro"/>
</dbReference>
<dbReference type="KEGG" id="bman:114248711"/>
<evidence type="ECO:0000256" key="1">
    <source>
        <dbReference type="ARBA" id="ARBA00022737"/>
    </source>
</evidence>
<dbReference type="SMART" id="SM00028">
    <property type="entry name" value="TPR"/>
    <property type="match status" value="10"/>
</dbReference>
<feature type="repeat" description="TPR" evidence="3">
    <location>
        <begin position="560"/>
        <end position="593"/>
    </location>
</feature>
<accession>A0A6J2KC44</accession>
<organism evidence="4 5">
    <name type="scientific">Bombyx mandarina</name>
    <name type="common">Wild silk moth</name>
    <name type="synonym">Wild silkworm</name>
    <dbReference type="NCBI Taxonomy" id="7092"/>
    <lineage>
        <taxon>Eukaryota</taxon>
        <taxon>Metazoa</taxon>
        <taxon>Ecdysozoa</taxon>
        <taxon>Arthropoda</taxon>
        <taxon>Hexapoda</taxon>
        <taxon>Insecta</taxon>
        <taxon>Pterygota</taxon>
        <taxon>Neoptera</taxon>
        <taxon>Endopterygota</taxon>
        <taxon>Lepidoptera</taxon>
        <taxon>Glossata</taxon>
        <taxon>Ditrysia</taxon>
        <taxon>Bombycoidea</taxon>
        <taxon>Bombycidae</taxon>
        <taxon>Bombycinae</taxon>
        <taxon>Bombyx</taxon>
    </lineage>
</organism>
<dbReference type="SUPFAM" id="SSF81901">
    <property type="entry name" value="HCP-like"/>
    <property type="match status" value="1"/>
</dbReference>
<dbReference type="RefSeq" id="XP_028037875.1">
    <property type="nucleotide sequence ID" value="XM_028182074.1"/>
</dbReference>
<dbReference type="Pfam" id="PF13181">
    <property type="entry name" value="TPR_8"/>
    <property type="match status" value="2"/>
</dbReference>
<name>A0A6J2KC44_BOMMA</name>
<dbReference type="InterPro" id="IPR011990">
    <property type="entry name" value="TPR-like_helical_dom_sf"/>
</dbReference>
<feature type="repeat" description="TPR" evidence="3">
    <location>
        <begin position="595"/>
        <end position="628"/>
    </location>
</feature>
<gene>
    <name evidence="5 6" type="primary">LOC114248711</name>
</gene>
<evidence type="ECO:0000313" key="5">
    <source>
        <dbReference type="RefSeq" id="XP_028037874.1"/>
    </source>
</evidence>
<dbReference type="PANTHER" id="PTHR15704">
    <property type="entry name" value="SUPERKILLER 3 PROTEIN-RELATED"/>
    <property type="match status" value="1"/>
</dbReference>
<keyword evidence="4" id="KW-1185">Reference proteome</keyword>
<evidence type="ECO:0000256" key="2">
    <source>
        <dbReference type="ARBA" id="ARBA00022803"/>
    </source>
</evidence>
<feature type="repeat" description="TPR" evidence="3">
    <location>
        <begin position="526"/>
        <end position="559"/>
    </location>
</feature>
<dbReference type="AlphaFoldDB" id="A0A6J2KC44"/>
<protein>
    <submittedName>
        <fullName evidence="5">Tetratricopeptide repeat protein 37 isoform X1</fullName>
    </submittedName>
    <submittedName>
        <fullName evidence="6">Tetratricopeptide repeat protein 37 isoform X2</fullName>
    </submittedName>
</protein>
<dbReference type="PROSITE" id="PS50005">
    <property type="entry name" value="TPR"/>
    <property type="match status" value="4"/>
</dbReference>
<proteinExistence type="predicted"/>
<dbReference type="OrthoDB" id="421075at2759"/>
<dbReference type="GeneID" id="114248711"/>
<dbReference type="Pfam" id="PF13176">
    <property type="entry name" value="TPR_7"/>
    <property type="match status" value="1"/>
</dbReference>
<reference evidence="5 6" key="1">
    <citation type="submission" date="2025-04" db="UniProtKB">
        <authorList>
            <consortium name="RefSeq"/>
        </authorList>
    </citation>
    <scope>IDENTIFICATION</scope>
    <source>
        <tissue evidence="5 6">Silk gland</tissue>
    </source>
</reference>
<dbReference type="Proteomes" id="UP000504629">
    <property type="component" value="Unplaced"/>
</dbReference>
<evidence type="ECO:0000313" key="4">
    <source>
        <dbReference type="Proteomes" id="UP000504629"/>
    </source>
</evidence>